<reference evidence="2 3" key="1">
    <citation type="submission" date="2021-07" db="EMBL/GenBank/DDBJ databases">
        <authorList>
            <person name="Imarazene B."/>
            <person name="Zahm M."/>
            <person name="Klopp C."/>
            <person name="Cabau C."/>
            <person name="Beille S."/>
            <person name="Jouanno E."/>
            <person name="Castinel A."/>
            <person name="Lluch J."/>
            <person name="Gil L."/>
            <person name="Kuchtly C."/>
            <person name="Lopez Roques C."/>
            <person name="Donnadieu C."/>
            <person name="Parrinello H."/>
            <person name="Journot L."/>
            <person name="Du K."/>
            <person name="Schartl M."/>
            <person name="Retaux S."/>
            <person name="Guiguen Y."/>
        </authorList>
    </citation>
    <scope>NUCLEOTIDE SEQUENCE [LARGE SCALE GENOMIC DNA]</scope>
    <source>
        <strain evidence="2">Pach_M1</strain>
        <tissue evidence="2">Testis</tissue>
    </source>
</reference>
<sequence length="87" mass="9895">MCITTVEDNGRTAVDTADTDSMKGIPPDISSEERSYWKPDKKGRRGRHEALMAKLREWSWVKTSVHKLGRKLWKKGLHCHASGGQMD</sequence>
<gene>
    <name evidence="2" type="ORF">AMEX_G4593</name>
</gene>
<name>A0A8T2ME35_ASTMX</name>
<proteinExistence type="predicted"/>
<dbReference type="EMBL" id="JAICCE010000003">
    <property type="protein sequence ID" value="KAG9279121.1"/>
    <property type="molecule type" value="Genomic_DNA"/>
</dbReference>
<protein>
    <submittedName>
        <fullName evidence="2">Uncharacterized protein</fullName>
    </submittedName>
</protein>
<evidence type="ECO:0000313" key="2">
    <source>
        <dbReference type="EMBL" id="KAG9279121.1"/>
    </source>
</evidence>
<dbReference type="AlphaFoldDB" id="A0A8T2ME35"/>
<evidence type="ECO:0000256" key="1">
    <source>
        <dbReference type="SAM" id="MobiDB-lite"/>
    </source>
</evidence>
<dbReference type="Proteomes" id="UP000752171">
    <property type="component" value="Unassembled WGS sequence"/>
</dbReference>
<evidence type="ECO:0000313" key="3">
    <source>
        <dbReference type="Proteomes" id="UP000752171"/>
    </source>
</evidence>
<organism evidence="2 3">
    <name type="scientific">Astyanax mexicanus</name>
    <name type="common">Blind cave fish</name>
    <name type="synonym">Astyanax fasciatus mexicanus</name>
    <dbReference type="NCBI Taxonomy" id="7994"/>
    <lineage>
        <taxon>Eukaryota</taxon>
        <taxon>Metazoa</taxon>
        <taxon>Chordata</taxon>
        <taxon>Craniata</taxon>
        <taxon>Vertebrata</taxon>
        <taxon>Euteleostomi</taxon>
        <taxon>Actinopterygii</taxon>
        <taxon>Neopterygii</taxon>
        <taxon>Teleostei</taxon>
        <taxon>Ostariophysi</taxon>
        <taxon>Characiformes</taxon>
        <taxon>Characoidei</taxon>
        <taxon>Acestrorhamphidae</taxon>
        <taxon>Acestrorhamphinae</taxon>
        <taxon>Astyanax</taxon>
    </lineage>
</organism>
<accession>A0A8T2ME35</accession>
<comment type="caution">
    <text evidence="2">The sequence shown here is derived from an EMBL/GenBank/DDBJ whole genome shotgun (WGS) entry which is preliminary data.</text>
</comment>
<feature type="region of interest" description="Disordered" evidence="1">
    <location>
        <begin position="1"/>
        <end position="42"/>
    </location>
</feature>
<feature type="compositionally biased region" description="Basic and acidic residues" evidence="1">
    <location>
        <begin position="31"/>
        <end position="40"/>
    </location>
</feature>